<accession>A0A1J7HVQ3</accession>
<keyword evidence="3" id="KW-1185">Reference proteome</keyword>
<keyword evidence="1" id="KW-0812">Transmembrane</keyword>
<dbReference type="AlphaFoldDB" id="A0A1J7HVQ3"/>
<gene>
    <name evidence="2" type="ORF">TanjilG_18622</name>
</gene>
<sequence>MVVWSYPPTARQLAATATVFVIGASLISVGAYLSYANIAPQQAHAKARSEAIKKQLRKILDD</sequence>
<dbReference type="Gramene" id="OIW16934">
    <property type="protein sequence ID" value="OIW16934"/>
    <property type="gene ID" value="TanjilG_18622"/>
</dbReference>
<keyword evidence="1" id="KW-1133">Transmembrane helix</keyword>
<dbReference type="Proteomes" id="UP000188354">
    <property type="component" value="Chromosome LG02"/>
</dbReference>
<dbReference type="OMA" id="WAYPPTR"/>
<name>A0A1J7HVQ3_LUPAN</name>
<keyword evidence="1" id="KW-0472">Membrane</keyword>
<protein>
    <submittedName>
        <fullName evidence="2">Uncharacterized protein</fullName>
    </submittedName>
</protein>
<organism evidence="2 3">
    <name type="scientific">Lupinus angustifolius</name>
    <name type="common">Narrow-leaved blue lupine</name>
    <dbReference type="NCBI Taxonomy" id="3871"/>
    <lineage>
        <taxon>Eukaryota</taxon>
        <taxon>Viridiplantae</taxon>
        <taxon>Streptophyta</taxon>
        <taxon>Embryophyta</taxon>
        <taxon>Tracheophyta</taxon>
        <taxon>Spermatophyta</taxon>
        <taxon>Magnoliopsida</taxon>
        <taxon>eudicotyledons</taxon>
        <taxon>Gunneridae</taxon>
        <taxon>Pentapetalae</taxon>
        <taxon>rosids</taxon>
        <taxon>fabids</taxon>
        <taxon>Fabales</taxon>
        <taxon>Fabaceae</taxon>
        <taxon>Papilionoideae</taxon>
        <taxon>50 kb inversion clade</taxon>
        <taxon>genistoids sensu lato</taxon>
        <taxon>core genistoids</taxon>
        <taxon>Genisteae</taxon>
        <taxon>Lupinus</taxon>
    </lineage>
</organism>
<proteinExistence type="predicted"/>
<dbReference type="EMBL" id="CM007362">
    <property type="protein sequence ID" value="OIW16934.1"/>
    <property type="molecule type" value="Genomic_DNA"/>
</dbReference>
<evidence type="ECO:0000256" key="1">
    <source>
        <dbReference type="SAM" id="Phobius"/>
    </source>
</evidence>
<evidence type="ECO:0000313" key="2">
    <source>
        <dbReference type="EMBL" id="OIW16934.1"/>
    </source>
</evidence>
<feature type="transmembrane region" description="Helical" evidence="1">
    <location>
        <begin position="12"/>
        <end position="33"/>
    </location>
</feature>
<reference evidence="2 3" key="1">
    <citation type="journal article" date="2017" name="Plant Biotechnol. J.">
        <title>A comprehensive draft genome sequence for lupin (Lupinus angustifolius), an emerging health food: insights into plant-microbe interactions and legume evolution.</title>
        <authorList>
            <person name="Hane J.K."/>
            <person name="Ming Y."/>
            <person name="Kamphuis L.G."/>
            <person name="Nelson M.N."/>
            <person name="Garg G."/>
            <person name="Atkins C.A."/>
            <person name="Bayer P.E."/>
            <person name="Bravo A."/>
            <person name="Bringans S."/>
            <person name="Cannon S."/>
            <person name="Edwards D."/>
            <person name="Foley R."/>
            <person name="Gao L.L."/>
            <person name="Harrison M.J."/>
            <person name="Huang W."/>
            <person name="Hurgobin B."/>
            <person name="Li S."/>
            <person name="Liu C.W."/>
            <person name="McGrath A."/>
            <person name="Morahan G."/>
            <person name="Murray J."/>
            <person name="Weller J."/>
            <person name="Jian J."/>
            <person name="Singh K.B."/>
        </authorList>
    </citation>
    <scope>NUCLEOTIDE SEQUENCE [LARGE SCALE GENOMIC DNA]</scope>
    <source>
        <strain evidence="3">cv. Tanjil</strain>
        <tissue evidence="2">Whole plant</tissue>
    </source>
</reference>
<evidence type="ECO:0000313" key="3">
    <source>
        <dbReference type="Proteomes" id="UP000188354"/>
    </source>
</evidence>